<dbReference type="Proteomes" id="UP000887458">
    <property type="component" value="Unassembled WGS sequence"/>
</dbReference>
<feature type="transmembrane region" description="Helical" evidence="1">
    <location>
        <begin position="125"/>
        <end position="144"/>
    </location>
</feature>
<keyword evidence="1" id="KW-1133">Transmembrane helix</keyword>
<feature type="transmembrane region" description="Helical" evidence="1">
    <location>
        <begin position="1736"/>
        <end position="1758"/>
    </location>
</feature>
<feature type="transmembrane region" description="Helical" evidence="1">
    <location>
        <begin position="377"/>
        <end position="401"/>
    </location>
</feature>
<feature type="transmembrane region" description="Helical" evidence="1">
    <location>
        <begin position="2616"/>
        <end position="2640"/>
    </location>
</feature>
<feature type="transmembrane region" description="Helical" evidence="1">
    <location>
        <begin position="1218"/>
        <end position="1240"/>
    </location>
</feature>
<feature type="transmembrane region" description="Helical" evidence="1">
    <location>
        <begin position="421"/>
        <end position="444"/>
    </location>
</feature>
<feature type="transmembrane region" description="Helical" evidence="1">
    <location>
        <begin position="2360"/>
        <end position="2382"/>
    </location>
</feature>
<gene>
    <name evidence="2" type="ORF">DERP_008512</name>
</gene>
<feature type="transmembrane region" description="Helical" evidence="1">
    <location>
        <begin position="80"/>
        <end position="105"/>
    </location>
</feature>
<evidence type="ECO:0000313" key="2">
    <source>
        <dbReference type="EMBL" id="KAH9414313.1"/>
    </source>
</evidence>
<feature type="transmembrane region" description="Helical" evidence="1">
    <location>
        <begin position="843"/>
        <end position="867"/>
    </location>
</feature>
<feature type="transmembrane region" description="Helical" evidence="1">
    <location>
        <begin position="1113"/>
        <end position="1133"/>
    </location>
</feature>
<feature type="transmembrane region" description="Helical" evidence="1">
    <location>
        <begin position="2705"/>
        <end position="2726"/>
    </location>
</feature>
<feature type="transmembrane region" description="Helical" evidence="1">
    <location>
        <begin position="764"/>
        <end position="785"/>
    </location>
</feature>
<feature type="transmembrane region" description="Helical" evidence="1">
    <location>
        <begin position="1073"/>
        <end position="1093"/>
    </location>
</feature>
<feature type="transmembrane region" description="Helical" evidence="1">
    <location>
        <begin position="2148"/>
        <end position="2165"/>
    </location>
</feature>
<feature type="transmembrane region" description="Helical" evidence="1">
    <location>
        <begin position="1422"/>
        <end position="1439"/>
    </location>
</feature>
<feature type="transmembrane region" description="Helical" evidence="1">
    <location>
        <begin position="39"/>
        <end position="59"/>
    </location>
</feature>
<feature type="transmembrane region" description="Helical" evidence="1">
    <location>
        <begin position="1694"/>
        <end position="1715"/>
    </location>
</feature>
<reference evidence="2 3" key="1">
    <citation type="journal article" date="2018" name="J. Allergy Clin. Immunol.">
        <title>High-quality assembly of Dermatophagoides pteronyssinus genome and transcriptome reveals a wide range of novel allergens.</title>
        <authorList>
            <person name="Liu X.Y."/>
            <person name="Yang K.Y."/>
            <person name="Wang M.Q."/>
            <person name="Kwok J.S."/>
            <person name="Zeng X."/>
            <person name="Yang Z."/>
            <person name="Xiao X.J."/>
            <person name="Lau C.P."/>
            <person name="Li Y."/>
            <person name="Huang Z.M."/>
            <person name="Ba J.G."/>
            <person name="Yim A.K."/>
            <person name="Ouyang C.Y."/>
            <person name="Ngai S.M."/>
            <person name="Chan T.F."/>
            <person name="Leung E.L."/>
            <person name="Liu L."/>
            <person name="Liu Z.G."/>
            <person name="Tsui S.K."/>
        </authorList>
    </citation>
    <scope>NUCLEOTIDE SEQUENCE [LARGE SCALE GENOMIC DNA]</scope>
    <source>
        <strain evidence="2">Derp</strain>
    </source>
</reference>
<feature type="transmembrane region" description="Helical" evidence="1">
    <location>
        <begin position="2466"/>
        <end position="2488"/>
    </location>
</feature>
<feature type="transmembrane region" description="Helical" evidence="1">
    <location>
        <begin position="1191"/>
        <end position="1211"/>
    </location>
</feature>
<feature type="transmembrane region" description="Helical" evidence="1">
    <location>
        <begin position="811"/>
        <end position="831"/>
    </location>
</feature>
<feature type="transmembrane region" description="Helical" evidence="1">
    <location>
        <begin position="1778"/>
        <end position="1796"/>
    </location>
</feature>
<keyword evidence="1" id="KW-0472">Membrane</keyword>
<sequence>MVLNDEHQIHSPLIRTFVKFHGSFGVRLSTICWNNWHSILRLSINILLNILTIYGMYLESDHTFGSYRTRSYLYVHFHRASIVASYPICYFITIICYICYGHHIVQQLDSPIFKQIQLPGNQQQLKSIIIFIIIKLVWDYRFIVRHFMKSFNSDLNFNIVIWSIYLYDTSQMINWYILFYYQWITYLSFRKLISKLSTTTTSKHQRKTNINNNFTIEKRLFCSIRNLSQSNRQLQYYCSYLLIAILIEQANSIIHFLLYIIIDPYKMGIIIPNVIAQTVRSTICFLLVRINRKNLQFFDRIYHYFRLKFNGNHNDQNNQISIRYSKFNQLIIYRKYFQLSIFQWLNIDYLFLIHIPLIRTFVKFHGLFGIQLSPICWHNYCSILRLLINILMNIFVLYGLYIESHETTEKFYTKSHLYEHFWRSSIVTTYPICYFITIICYIRYGHHIVKQLDSPSFQQIHIPGNQQQLNTIIIFIIIEFIWNNRYVVQHFLKLFHSDSSFIIVVFAVFFYDSSQLITWYILFYYQWIQYLSFRKLISKLSTTTTTKRRKTNNNFSIEQRLFQSIKNLSQPNRQLQYYCSYLLIGVLIEQTNSVIHFLLYVLLDPYKSGVELANVFAQTIRTALCFLLVQINRKNIQFFDQIYQHFRLKFIGNHHNHHNHDQISIRYSKFNQLIIYRKYFQLSIFQWLNIDYLFLVHIPYIRIFVKFHGLFGVRLSPICWYDWHSILRLSINILMNIFVLYGMYIESNETIESYRVQSYLYEHFRRASIIVSYPLCYLITIFCYLRYGHHIIKQLDSSAFQQIQINGNQQLNTIIIIIFIEIIWNYRYVIFHFSKIFHSDLDFIIIVFSIYLYDTSQLITWYILFYYQWIQYLSFRKLISKLSTTTTTKRRKTNNNFSIEQRLFQSIKNLSQPNRQLQYYCSYLLIGVLIEQTNSVIHFLLYVLLDPYKSGVELSNVFAQTLRTALCFLLVQINRKNLQFFDQIYQHFRLKFIGNHHNHHNNQISIRYSKFNQLKIYRKYFQLSIFQWLNIDYLFLVHIIHNPILRIFVLLHGTSGLQLSPIHFCWPSMFRFFINIVLNIFIFFLIFGDQSIWFEIHLITIKMKKLYEQYLLANYYAIFPLIYFGFIGAYHLYGNRIIRMLDSPIFDINNNIDDCRQNRLKIIAMFIVIKLFWDIRYLFGDFYQCFHSNWSQILLIDQINQIIGFLSYWFLHQTNLKFINISTIISQLNHLLIFILLILINQKNIQQFDNIDYYFRLKQFRYHYRYQNNNNNLLMIKMNIERYSKYNHLNIYRQYYQLSIFTWLNIDLLLLMNLLFFSFGYLSSIDWNDWHSIIKLLINISLNIITYWGIFFDSPVADRLLTDLETNKLFGYFQKANFYAFYPLLYVGQIVIFLIYGHHIIARLDSNAFIKVYDCKRNRLKAIFIFLLAFIFWQQRFIIREYRHLSKPSFLIEYRTIELLVGIYFYHATQMTNWYLLFYHQLITLFTLKQIVKKLWSNKSMFRRPGKVMANSFSIEQRLYRSIILLSEQSCHLQYYFSYVILYLLIEMSDSIIGSLSFVMMESFGTGIGWMSIYEQSIRWFLLLALIELNRQNVQLFDHIDHHFIRKFTTIQMLMKIDYIRHVNNNNDDRIVRYTKYNQLKIYRQYYSLSLFNWLNVDYSLLINIFFFSFGYVLTTGTQLSPILWNDWHSIIKFMINISLNIITYFGIFIDSPVADQLLTETEANSLFRYFQKANFYAFYPLIYAGSIVSYLIYGHHIIAALDSNAFIKVYNYKRNRYKAIFIFLFTFLFWQQRFILREYRHLSKSSFIIRFRTIELMVGIYIYHATQMTNWYLLFYYQLVTFFTLKQIVRKLWSNKSMFRRPGKGMTNSFSIEQRLFRSIILLSEQSRHLQYYFSYIILFLLIDLSDSIIGNLSFVMMESFGTGIGWLSIYEQSIRWLLLLALIELNRQNVQLFDHIDHHFIRKFTTIQMMMKIDYIRHVNNNNDDRIVRYTKYNQLKIYRQYYSLSLFNWLNVDYSLLINIIDMMKIYNPYLRIFIRLYGTIGLQLTPICWNDWRSIITLMINISLNIITYWGIFIDSPVADQLRSETKSNNLFRYFQKANFYAFYPLLYAGSIISYLIYGHRIIASLDSNAFIKVYNYKRNRLKAIFIFVFVLIFWYQRFIIREYRYLSMPSFLVRFRSLKLLTGMFIYHASQLINWYLLFYYQLNTFFTLKQIVKKFRPDKGMTNSFSIEQRLYHSIILLSEQIRYLQYYFSHIILFILIELSDSIIGGLCFVMMESFGTGIGWMSLYEQSIRYGLFLALIELNRQNLKLFNHIDHHFIRKFTTIQMLMKINGRHNDDNGIARYTKYNQLKIYRQYYSLSLFNWLNVDITLLINIFFFSFGYMNQIHSPYLRMFVLLHGAFGLQLLPITFTNQRSLIYLIINLLLNIITLYCIYYDSIVADSIVQHQSHKLYHHFLRLNFHLIYPIIYFCFIFNYLLYGYRIILLLDSPVFIHRSLMFDCRRNRLKALTIYLAVKLFWDHWSFVNNYHWIIILIYKFNWRQFKLLFGLYFYHIYIITTWFLLYYHQIVLIQQKLSSKSFIIKNNYNNFSFEKRLYRSIRNVSLKNQQIQSKFSLILAVIFLEHSILTITSLCYLFLDQMGNEMNRPLSLYSHSLRFLIYFGLIEINRQNIQLFDQIERYFNCKIINNNNNNDWREKNFIKIFTIFTIKIISTILSIINISFYEY</sequence>
<feature type="transmembrane region" description="Helical" evidence="1">
    <location>
        <begin position="2548"/>
        <end position="2568"/>
    </location>
</feature>
<comment type="caution">
    <text evidence="2">The sequence shown here is derived from an EMBL/GenBank/DDBJ whole genome shotgun (WGS) entry which is preliminary data.</text>
</comment>
<feature type="transmembrane region" description="Helical" evidence="1">
    <location>
        <begin position="1333"/>
        <end position="1351"/>
    </location>
</feature>
<feature type="transmembrane region" description="Helical" evidence="1">
    <location>
        <begin position="1379"/>
        <end position="1401"/>
    </location>
</feature>
<organism evidence="2 3">
    <name type="scientific">Dermatophagoides pteronyssinus</name>
    <name type="common">European house dust mite</name>
    <dbReference type="NCBI Taxonomy" id="6956"/>
    <lineage>
        <taxon>Eukaryota</taxon>
        <taxon>Metazoa</taxon>
        <taxon>Ecdysozoa</taxon>
        <taxon>Arthropoda</taxon>
        <taxon>Chelicerata</taxon>
        <taxon>Arachnida</taxon>
        <taxon>Acari</taxon>
        <taxon>Acariformes</taxon>
        <taxon>Sarcoptiformes</taxon>
        <taxon>Astigmata</taxon>
        <taxon>Psoroptidia</taxon>
        <taxon>Analgoidea</taxon>
        <taxon>Pyroglyphidae</taxon>
        <taxon>Dermatophagoidinae</taxon>
        <taxon>Dermatophagoides</taxon>
    </lineage>
</organism>
<feature type="transmembrane region" description="Helical" evidence="1">
    <location>
        <begin position="1162"/>
        <end position="1179"/>
    </location>
</feature>
<feature type="transmembrane region" description="Helical" evidence="1">
    <location>
        <begin position="1300"/>
        <end position="1321"/>
    </location>
</feature>
<proteinExistence type="predicted"/>
<feature type="transmembrane region" description="Helical" evidence="1">
    <location>
        <begin position="2060"/>
        <end position="2078"/>
    </location>
</feature>
<feature type="transmembrane region" description="Helical" evidence="1">
    <location>
        <begin position="684"/>
        <end position="705"/>
    </location>
</feature>
<keyword evidence="3" id="KW-1185">Reference proteome</keyword>
<evidence type="ECO:0000256" key="1">
    <source>
        <dbReference type="SAM" id="Phobius"/>
    </source>
</evidence>
<reference evidence="2 3" key="2">
    <citation type="journal article" date="2022" name="Mol. Biol. Evol.">
        <title>Comparative Genomics Reveals Insights into the Divergent Evolution of Astigmatic Mites and Household Pest Adaptations.</title>
        <authorList>
            <person name="Xiong Q."/>
            <person name="Wan A.T."/>
            <person name="Liu X."/>
            <person name="Fung C.S."/>
            <person name="Xiao X."/>
            <person name="Malainual N."/>
            <person name="Hou J."/>
            <person name="Wang L."/>
            <person name="Wang M."/>
            <person name="Yang K.Y."/>
            <person name="Cui Y."/>
            <person name="Leung E.L."/>
            <person name="Nong W."/>
            <person name="Shin S.K."/>
            <person name="Au S.W."/>
            <person name="Jeong K.Y."/>
            <person name="Chew F.T."/>
            <person name="Hui J.H."/>
            <person name="Leung T.F."/>
            <person name="Tungtrongchitr A."/>
            <person name="Zhong N."/>
            <person name="Liu Z."/>
            <person name="Tsui S.K."/>
        </authorList>
    </citation>
    <scope>NUCLEOTIDE SEQUENCE [LARGE SCALE GENOMIC DNA]</scope>
    <source>
        <strain evidence="2">Derp</strain>
    </source>
</reference>
<feature type="transmembrane region" description="Helical" evidence="1">
    <location>
        <begin position="2394"/>
        <end position="2413"/>
    </location>
</feature>
<feature type="transmembrane region" description="Helical" evidence="1">
    <location>
        <begin position="726"/>
        <end position="744"/>
    </location>
</feature>
<feature type="transmembrane region" description="Helical" evidence="1">
    <location>
        <begin position="2105"/>
        <end position="2127"/>
    </location>
</feature>
<feature type="transmembrane region" description="Helical" evidence="1">
    <location>
        <begin position="268"/>
        <end position="288"/>
    </location>
</feature>
<evidence type="ECO:0000313" key="3">
    <source>
        <dbReference type="Proteomes" id="UP000887458"/>
    </source>
</evidence>
<protein>
    <submittedName>
        <fullName evidence="2">Uncharacterized protein</fullName>
    </submittedName>
</protein>
<feature type="transmembrane region" description="Helical" evidence="1">
    <location>
        <begin position="237"/>
        <end position="262"/>
    </location>
</feature>
<name>A0ABQ8IVI2_DERPT</name>
<keyword evidence="1" id="KW-0812">Transmembrane</keyword>
<feature type="transmembrane region" description="Helical" evidence="1">
    <location>
        <begin position="1894"/>
        <end position="1919"/>
    </location>
</feature>
<feature type="transmembrane region" description="Helical" evidence="1">
    <location>
        <begin position="2420"/>
        <end position="2440"/>
    </location>
</feature>
<feature type="transmembrane region" description="Helical" evidence="1">
    <location>
        <begin position="578"/>
        <end position="603"/>
    </location>
</feature>
<feature type="transmembrane region" description="Helical" evidence="1">
    <location>
        <begin position="336"/>
        <end position="357"/>
    </location>
</feature>
<accession>A0ABQ8IVI2</accession>
<feature type="transmembrane region" description="Helical" evidence="1">
    <location>
        <begin position="1651"/>
        <end position="1674"/>
    </location>
</feature>
<dbReference type="EMBL" id="NJHN03000112">
    <property type="protein sequence ID" value="KAH9414313.1"/>
    <property type="molecule type" value="Genomic_DNA"/>
</dbReference>
<feature type="transmembrane region" description="Helical" evidence="1">
    <location>
        <begin position="2185"/>
        <end position="2206"/>
    </location>
</feature>